<dbReference type="AlphaFoldDB" id="A0A6T8KD27"/>
<feature type="region of interest" description="Disordered" evidence="1">
    <location>
        <begin position="474"/>
        <end position="523"/>
    </location>
</feature>
<organism evidence="2">
    <name type="scientific">Hemiselmis andersenii</name>
    <name type="common">Cryptophyte alga</name>
    <dbReference type="NCBI Taxonomy" id="464988"/>
    <lineage>
        <taxon>Eukaryota</taxon>
        <taxon>Cryptophyceae</taxon>
        <taxon>Cryptomonadales</taxon>
        <taxon>Hemiselmidaceae</taxon>
        <taxon>Hemiselmis</taxon>
    </lineage>
</organism>
<reference evidence="2" key="1">
    <citation type="submission" date="2021-01" db="EMBL/GenBank/DDBJ databases">
        <authorList>
            <person name="Corre E."/>
            <person name="Pelletier E."/>
            <person name="Niang G."/>
            <person name="Scheremetjew M."/>
            <person name="Finn R."/>
            <person name="Kale V."/>
            <person name="Holt S."/>
            <person name="Cochrane G."/>
            <person name="Meng A."/>
            <person name="Brown T."/>
            <person name="Cohen L."/>
        </authorList>
    </citation>
    <scope>NUCLEOTIDE SEQUENCE</scope>
    <source>
        <strain evidence="2">CCMP644</strain>
    </source>
</reference>
<accession>A0A6T8KD27</accession>
<name>A0A6T8KD27_HEMAN</name>
<gene>
    <name evidence="2" type="ORF">HAND00432_LOCUS15586</name>
</gene>
<evidence type="ECO:0000256" key="1">
    <source>
        <dbReference type="SAM" id="MobiDB-lite"/>
    </source>
</evidence>
<protein>
    <submittedName>
        <fullName evidence="2">Uncharacterized protein</fullName>
    </submittedName>
</protein>
<sequence length="523" mass="55633">MHQGINDGDFGPRPTPAGREGGKVAWEDDENLHVHDDYTRCLQKIPEVASRRRRDAKSCPVPASRRQAAVAGLVWHGTFVALLLCHLSLSGALEAGPGATPPLRASRSHSPLGLNSRALYPGFSAHPVVPRVRHTSAPPGCPTERTTCPAIGVRMAVSSTEATATGAGGKGQASKVRGTGSIDLAMSRALQEEGTRTLPDTGRRATVSEGKGATSANTALAAKSEVGGGNEVAMDEGGAFNLIPTLPLSNIGAPPSGARGARRAGRGRLLPYSSASYRSMIAIKEVVDEAAGWTTPELSGTRLLTKNRTKKIGEVLFQVNLPKDGEQDEDEDDGDGLALDVSLTVVNALMFVSVLAGWKGVWDLQDVLMVPPIVSIWTGIVLFVARLKLESFLEVQNDWTQWLKEVGSMGQLRMGPVNRHLQMVMSGFLSFTSTVCVWRGVWTALDNTSISWNVCLCTAALSYAALSVLQGRLSGGRPRDESGSGDAKAGEGGREEETSSSRIMATDEFSRPEFTLSPEPRKS</sequence>
<dbReference type="EMBL" id="HBFX01025568">
    <property type="protein sequence ID" value="CAD8962279.1"/>
    <property type="molecule type" value="Transcribed_RNA"/>
</dbReference>
<evidence type="ECO:0000313" key="2">
    <source>
        <dbReference type="EMBL" id="CAD8962279.1"/>
    </source>
</evidence>
<proteinExistence type="predicted"/>
<feature type="compositionally biased region" description="Basic and acidic residues" evidence="1">
    <location>
        <begin position="477"/>
        <end position="499"/>
    </location>
</feature>
<feature type="region of interest" description="Disordered" evidence="1">
    <location>
        <begin position="1"/>
        <end position="23"/>
    </location>
</feature>
<feature type="region of interest" description="Disordered" evidence="1">
    <location>
        <begin position="193"/>
        <end position="213"/>
    </location>
</feature>